<feature type="compositionally biased region" description="Polar residues" evidence="6">
    <location>
        <begin position="232"/>
        <end position="247"/>
    </location>
</feature>
<gene>
    <name evidence="8" type="ORF">PGQ11_009738</name>
</gene>
<dbReference type="InterPro" id="IPR001138">
    <property type="entry name" value="Zn2Cys6_DnaBD"/>
</dbReference>
<feature type="domain" description="Zn(2)-C6 fungal-type" evidence="7">
    <location>
        <begin position="19"/>
        <end position="49"/>
    </location>
</feature>
<dbReference type="InterPro" id="IPR036864">
    <property type="entry name" value="Zn2-C6_fun-type_DNA-bd_sf"/>
</dbReference>
<feature type="region of interest" description="Disordered" evidence="6">
    <location>
        <begin position="227"/>
        <end position="256"/>
    </location>
</feature>
<dbReference type="PANTHER" id="PTHR31069:SF31">
    <property type="entry name" value="MONODICTYPHENONE CLUSTER TRANSCRIPTION FACTOR-RELATED"/>
    <property type="match status" value="1"/>
</dbReference>
<dbReference type="EMBL" id="JAPCWZ010000006">
    <property type="protein sequence ID" value="KAK8859004.1"/>
    <property type="molecule type" value="Genomic_DNA"/>
</dbReference>
<reference evidence="8 9" key="1">
    <citation type="journal article" date="2024" name="IMA Fungus">
        <title>Apiospora arundinis, a panoply of carbohydrate-active enzymes and secondary metabolites.</title>
        <authorList>
            <person name="Sorensen T."/>
            <person name="Petersen C."/>
            <person name="Muurmann A.T."/>
            <person name="Christiansen J.V."/>
            <person name="Brundto M.L."/>
            <person name="Overgaard C.K."/>
            <person name="Boysen A.T."/>
            <person name="Wollenberg R.D."/>
            <person name="Larsen T.O."/>
            <person name="Sorensen J.L."/>
            <person name="Nielsen K.L."/>
            <person name="Sondergaard T.E."/>
        </authorList>
    </citation>
    <scope>NUCLEOTIDE SEQUENCE [LARGE SCALE GENOMIC DNA]</scope>
    <source>
        <strain evidence="8 9">AAU 773</strain>
    </source>
</reference>
<keyword evidence="2" id="KW-0805">Transcription regulation</keyword>
<dbReference type="PRINTS" id="PR00755">
    <property type="entry name" value="AFLATOXINBRP"/>
</dbReference>
<sequence length="492" mass="52269">MSDDPTPSEPKGTVRLRDSCQACAASKVKCSKDKPTCSRCESRYMPCQYFAIKRPGRRRDNTRANSTNSTNSNKNKNNSSAAQGTSPKADGDGNRGDHGDVVMVAPASLATTLPSSKPLGTSLVLDSGSSLFTNLTPTSPQTSNSIVVESMGEPFAMGDAVMSPDLVDFGTELTDLDFFMSVMDTTYCLPTHESPTISTPRKDIASMLIPGKSAQPGLMTEPLSAMHRMGSLSPSPVSSNGQISAGPSSNSTSSCLSEEGSCLTQALGFLKQLSAPQTPPSSSGGATTPQGTLSALAQTMPHPHGKSQEAWVQSVLVESKRIIEVLSGTLACECASDGFLLNIVCMTVLKLLARYAVVVEWCPSAGGYSLATAAAGDAHLEKPFTARLARGLSSNIMYEAKRVAEVVGYEGTRGEDDAGRMRAQRVLGELHPVQRLINDLSPKLKYASEEARRSEGMVTPSISVSVLQQLEVDLRQSLSQLSASVIHRLRHY</sequence>
<evidence type="ECO:0000256" key="1">
    <source>
        <dbReference type="ARBA" id="ARBA00022723"/>
    </source>
</evidence>
<dbReference type="InterPro" id="IPR013700">
    <property type="entry name" value="AflR"/>
</dbReference>
<feature type="compositionally biased region" description="Basic and acidic residues" evidence="6">
    <location>
        <begin position="89"/>
        <end position="100"/>
    </location>
</feature>
<dbReference type="PROSITE" id="PS50048">
    <property type="entry name" value="ZN2_CY6_FUNGAL_2"/>
    <property type="match status" value="1"/>
</dbReference>
<dbReference type="Pfam" id="PF00172">
    <property type="entry name" value="Zn_clus"/>
    <property type="match status" value="1"/>
</dbReference>
<keyword evidence="4" id="KW-0804">Transcription</keyword>
<evidence type="ECO:0000256" key="6">
    <source>
        <dbReference type="SAM" id="MobiDB-lite"/>
    </source>
</evidence>
<dbReference type="SUPFAM" id="SSF57701">
    <property type="entry name" value="Zn2/Cys6 DNA-binding domain"/>
    <property type="match status" value="1"/>
</dbReference>
<dbReference type="Gene3D" id="4.10.240.10">
    <property type="entry name" value="Zn(2)-C6 fungal-type DNA-binding domain"/>
    <property type="match status" value="1"/>
</dbReference>
<evidence type="ECO:0000313" key="8">
    <source>
        <dbReference type="EMBL" id="KAK8859004.1"/>
    </source>
</evidence>
<dbReference type="SMART" id="SM00066">
    <property type="entry name" value="GAL4"/>
    <property type="match status" value="1"/>
</dbReference>
<evidence type="ECO:0000256" key="3">
    <source>
        <dbReference type="ARBA" id="ARBA00023125"/>
    </source>
</evidence>
<evidence type="ECO:0000256" key="4">
    <source>
        <dbReference type="ARBA" id="ARBA00023163"/>
    </source>
</evidence>
<evidence type="ECO:0000313" key="9">
    <source>
        <dbReference type="Proteomes" id="UP001390339"/>
    </source>
</evidence>
<keyword evidence="5" id="KW-0539">Nucleus</keyword>
<evidence type="ECO:0000259" key="7">
    <source>
        <dbReference type="PROSITE" id="PS50048"/>
    </source>
</evidence>
<feature type="compositionally biased region" description="Low complexity" evidence="6">
    <location>
        <begin position="65"/>
        <end position="80"/>
    </location>
</feature>
<organism evidence="8 9">
    <name type="scientific">Apiospora arundinis</name>
    <dbReference type="NCBI Taxonomy" id="335852"/>
    <lineage>
        <taxon>Eukaryota</taxon>
        <taxon>Fungi</taxon>
        <taxon>Dikarya</taxon>
        <taxon>Ascomycota</taxon>
        <taxon>Pezizomycotina</taxon>
        <taxon>Sordariomycetes</taxon>
        <taxon>Xylariomycetidae</taxon>
        <taxon>Amphisphaeriales</taxon>
        <taxon>Apiosporaceae</taxon>
        <taxon>Apiospora</taxon>
    </lineage>
</organism>
<accession>A0ABR2I7B4</accession>
<keyword evidence="1" id="KW-0479">Metal-binding</keyword>
<proteinExistence type="predicted"/>
<feature type="region of interest" description="Disordered" evidence="6">
    <location>
        <begin position="55"/>
        <end position="100"/>
    </location>
</feature>
<protein>
    <submittedName>
        <fullName evidence="8">C6 transcription factor</fullName>
    </submittedName>
</protein>
<name>A0ABR2I7B4_9PEZI</name>
<comment type="caution">
    <text evidence="8">The sequence shown here is derived from an EMBL/GenBank/DDBJ whole genome shotgun (WGS) entry which is preliminary data.</text>
</comment>
<dbReference type="Proteomes" id="UP001390339">
    <property type="component" value="Unassembled WGS sequence"/>
</dbReference>
<dbReference type="PROSITE" id="PS00463">
    <property type="entry name" value="ZN2_CY6_FUNGAL_1"/>
    <property type="match status" value="1"/>
</dbReference>
<keyword evidence="9" id="KW-1185">Reference proteome</keyword>
<evidence type="ECO:0000256" key="5">
    <source>
        <dbReference type="ARBA" id="ARBA00023242"/>
    </source>
</evidence>
<keyword evidence="3" id="KW-0238">DNA-binding</keyword>
<dbReference type="InterPro" id="IPR050675">
    <property type="entry name" value="OAF3"/>
</dbReference>
<dbReference type="CDD" id="cd00067">
    <property type="entry name" value="GAL4"/>
    <property type="match status" value="1"/>
</dbReference>
<dbReference type="Pfam" id="PF08493">
    <property type="entry name" value="AflR"/>
    <property type="match status" value="1"/>
</dbReference>
<evidence type="ECO:0000256" key="2">
    <source>
        <dbReference type="ARBA" id="ARBA00023015"/>
    </source>
</evidence>
<dbReference type="PANTHER" id="PTHR31069">
    <property type="entry name" value="OLEATE-ACTIVATED TRANSCRIPTION FACTOR 1-RELATED"/>
    <property type="match status" value="1"/>
</dbReference>